<gene>
    <name evidence="2" type="ORF">DI563_15390</name>
</gene>
<proteinExistence type="predicted"/>
<organism evidence="2 3">
    <name type="scientific">Variovorax paradoxus</name>
    <dbReference type="NCBI Taxonomy" id="34073"/>
    <lineage>
        <taxon>Bacteria</taxon>
        <taxon>Pseudomonadati</taxon>
        <taxon>Pseudomonadota</taxon>
        <taxon>Betaproteobacteria</taxon>
        <taxon>Burkholderiales</taxon>
        <taxon>Comamonadaceae</taxon>
        <taxon>Variovorax</taxon>
    </lineage>
</organism>
<sequence>MRAWTGALPSGGCLPIIATGSSPSHPRHPIPEVPSAVPQPSNAALAPVSAAEAPWVVCLCAEWCGTCREYRPLFEEIARAHPGLRFAWVDIEDHADIADDFDVETFPTVLVASGAGMHFLGPLLPHAETLRRMLGALPAPQPADAAVATLIAALERAPAGAFDVAAGG</sequence>
<evidence type="ECO:0000313" key="2">
    <source>
        <dbReference type="EMBL" id="PZQ73284.1"/>
    </source>
</evidence>
<dbReference type="Proteomes" id="UP000249135">
    <property type="component" value="Unassembled WGS sequence"/>
</dbReference>
<feature type="domain" description="Thioredoxin" evidence="1">
    <location>
        <begin position="24"/>
        <end position="139"/>
    </location>
</feature>
<accession>A0A2W5Q7X9</accession>
<name>A0A2W5Q7X9_VARPD</name>
<dbReference type="PANTHER" id="PTHR43601:SF3">
    <property type="entry name" value="THIOREDOXIN, MITOCHONDRIAL"/>
    <property type="match status" value="1"/>
</dbReference>
<dbReference type="InterPro" id="IPR036249">
    <property type="entry name" value="Thioredoxin-like_sf"/>
</dbReference>
<comment type="caution">
    <text evidence="2">The sequence shown here is derived from an EMBL/GenBank/DDBJ whole genome shotgun (WGS) entry which is preliminary data.</text>
</comment>
<dbReference type="InterPro" id="IPR013766">
    <property type="entry name" value="Thioredoxin_domain"/>
</dbReference>
<reference evidence="2 3" key="1">
    <citation type="submission" date="2017-08" db="EMBL/GenBank/DDBJ databases">
        <title>Infants hospitalized years apart are colonized by the same room-sourced microbial strains.</title>
        <authorList>
            <person name="Brooks B."/>
            <person name="Olm M.R."/>
            <person name="Firek B.A."/>
            <person name="Baker R."/>
            <person name="Thomas B.C."/>
            <person name="Morowitz M.J."/>
            <person name="Banfield J.F."/>
        </authorList>
    </citation>
    <scope>NUCLEOTIDE SEQUENCE [LARGE SCALE GENOMIC DNA]</scope>
    <source>
        <strain evidence="2">S2_005_003_R2_41</strain>
    </source>
</reference>
<dbReference type="CDD" id="cd02947">
    <property type="entry name" value="TRX_family"/>
    <property type="match status" value="1"/>
</dbReference>
<dbReference type="Gene3D" id="3.40.30.10">
    <property type="entry name" value="Glutaredoxin"/>
    <property type="match status" value="1"/>
</dbReference>
<evidence type="ECO:0000259" key="1">
    <source>
        <dbReference type="PROSITE" id="PS51352"/>
    </source>
</evidence>
<dbReference type="PANTHER" id="PTHR43601">
    <property type="entry name" value="THIOREDOXIN, MITOCHONDRIAL"/>
    <property type="match status" value="1"/>
</dbReference>
<protein>
    <submittedName>
        <fullName evidence="2">Thioredoxin</fullName>
    </submittedName>
</protein>
<dbReference type="AlphaFoldDB" id="A0A2W5Q7X9"/>
<evidence type="ECO:0000313" key="3">
    <source>
        <dbReference type="Proteomes" id="UP000249135"/>
    </source>
</evidence>
<dbReference type="EMBL" id="QFPP01000194">
    <property type="protein sequence ID" value="PZQ73284.1"/>
    <property type="molecule type" value="Genomic_DNA"/>
</dbReference>
<dbReference type="PROSITE" id="PS51352">
    <property type="entry name" value="THIOREDOXIN_2"/>
    <property type="match status" value="1"/>
</dbReference>
<dbReference type="Pfam" id="PF00085">
    <property type="entry name" value="Thioredoxin"/>
    <property type="match status" value="1"/>
</dbReference>
<dbReference type="SUPFAM" id="SSF52833">
    <property type="entry name" value="Thioredoxin-like"/>
    <property type="match status" value="1"/>
</dbReference>
<dbReference type="GO" id="GO:0045454">
    <property type="term" value="P:cell redox homeostasis"/>
    <property type="evidence" value="ECO:0007669"/>
    <property type="project" value="TreeGrafter"/>
</dbReference>